<dbReference type="PROSITE" id="PS50059">
    <property type="entry name" value="FKBP_PPIASE"/>
    <property type="match status" value="2"/>
</dbReference>
<evidence type="ECO:0000313" key="7">
    <source>
        <dbReference type="EMBL" id="CAD7665452.1"/>
    </source>
</evidence>
<feature type="non-terminal residue" evidence="7">
    <location>
        <position position="1"/>
    </location>
</feature>
<feature type="domain" description="PPIase FKBP-type" evidence="6">
    <location>
        <begin position="118"/>
        <end position="205"/>
    </location>
</feature>
<reference evidence="7" key="1">
    <citation type="submission" date="2020-11" db="EMBL/GenBank/DDBJ databases">
        <authorList>
            <person name="Tran Van P."/>
        </authorList>
    </citation>
    <scope>NUCLEOTIDE SEQUENCE</scope>
</reference>
<organism evidence="7">
    <name type="scientific">Oppiella nova</name>
    <dbReference type="NCBI Taxonomy" id="334625"/>
    <lineage>
        <taxon>Eukaryota</taxon>
        <taxon>Metazoa</taxon>
        <taxon>Ecdysozoa</taxon>
        <taxon>Arthropoda</taxon>
        <taxon>Chelicerata</taxon>
        <taxon>Arachnida</taxon>
        <taxon>Acari</taxon>
        <taxon>Acariformes</taxon>
        <taxon>Sarcoptiformes</taxon>
        <taxon>Oribatida</taxon>
        <taxon>Brachypylina</taxon>
        <taxon>Oppioidea</taxon>
        <taxon>Oppiidae</taxon>
        <taxon>Oppiella</taxon>
    </lineage>
</organism>
<evidence type="ECO:0000313" key="8">
    <source>
        <dbReference type="Proteomes" id="UP000728032"/>
    </source>
</evidence>
<keyword evidence="4 5" id="KW-0413">Isomerase</keyword>
<dbReference type="InterPro" id="IPR046357">
    <property type="entry name" value="PPIase_dom_sf"/>
</dbReference>
<dbReference type="AlphaFoldDB" id="A0A7R9MS86"/>
<keyword evidence="8" id="KW-1185">Reference proteome</keyword>
<dbReference type="SUPFAM" id="SSF54534">
    <property type="entry name" value="FKBP-like"/>
    <property type="match status" value="2"/>
</dbReference>
<dbReference type="FunFam" id="3.10.50.40:FF:000013">
    <property type="entry name" value="Peptidylprolyl isomerase"/>
    <property type="match status" value="1"/>
</dbReference>
<sequence>GNEVSIHYVAKREDGSVFDSSRQRNQVFTFTVGRRQVIKGVDIAIKTMKWSEISKFTFSGEYSFDETNCPKGLTPGAVVSYEVELFYFKLMDLTKKKDGGVVKRIITPGTGYELPIFGSKCEVHVVGKYEDKVFYEKTVIFIVGEAEEKGLIGGIDIAVTKMRKLEKSKLFVKPEYAFGPKSKPEFGIPEDYKQVVYEITLKDFTEEVEPFQLMDRQKLQTSEAIKSKANNYFNESKYSLAVKQYK</sequence>
<evidence type="ECO:0000256" key="3">
    <source>
        <dbReference type="ARBA" id="ARBA00023110"/>
    </source>
</evidence>
<comment type="catalytic activity">
    <reaction evidence="1 5">
        <text>[protein]-peptidylproline (omega=180) = [protein]-peptidylproline (omega=0)</text>
        <dbReference type="Rhea" id="RHEA:16237"/>
        <dbReference type="Rhea" id="RHEA-COMP:10747"/>
        <dbReference type="Rhea" id="RHEA-COMP:10748"/>
        <dbReference type="ChEBI" id="CHEBI:83833"/>
        <dbReference type="ChEBI" id="CHEBI:83834"/>
        <dbReference type="EC" id="5.2.1.8"/>
    </reaction>
</comment>
<dbReference type="Gene3D" id="3.10.50.40">
    <property type="match status" value="2"/>
</dbReference>
<evidence type="ECO:0000256" key="1">
    <source>
        <dbReference type="ARBA" id="ARBA00000971"/>
    </source>
</evidence>
<dbReference type="PANTHER" id="PTHR10516:SF443">
    <property type="entry name" value="FK506-BINDING PROTEIN 59-RELATED"/>
    <property type="match status" value="1"/>
</dbReference>
<dbReference type="InterPro" id="IPR050689">
    <property type="entry name" value="FKBP-type_PPIase"/>
</dbReference>
<dbReference type="PANTHER" id="PTHR10516">
    <property type="entry name" value="PEPTIDYL-PROLYL CIS-TRANS ISOMERASE"/>
    <property type="match status" value="1"/>
</dbReference>
<evidence type="ECO:0000256" key="2">
    <source>
        <dbReference type="ARBA" id="ARBA00013194"/>
    </source>
</evidence>
<dbReference type="Proteomes" id="UP000728032">
    <property type="component" value="Unassembled WGS sequence"/>
</dbReference>
<gene>
    <name evidence="7" type="ORF">ONB1V03_LOCUS22009</name>
</gene>
<dbReference type="Pfam" id="PF00254">
    <property type="entry name" value="FKBP_C"/>
    <property type="match status" value="2"/>
</dbReference>
<dbReference type="InterPro" id="IPR001179">
    <property type="entry name" value="PPIase_FKBP_dom"/>
</dbReference>
<dbReference type="EMBL" id="CAJPVJ010046281">
    <property type="protein sequence ID" value="CAG2182588.1"/>
    <property type="molecule type" value="Genomic_DNA"/>
</dbReference>
<dbReference type="EMBL" id="OC961106">
    <property type="protein sequence ID" value="CAD7665452.1"/>
    <property type="molecule type" value="Genomic_DNA"/>
</dbReference>
<keyword evidence="3 5" id="KW-0697">Rotamase</keyword>
<evidence type="ECO:0000256" key="4">
    <source>
        <dbReference type="ARBA" id="ARBA00023235"/>
    </source>
</evidence>
<name>A0A7R9MS86_9ACAR</name>
<proteinExistence type="predicted"/>
<protein>
    <recommendedName>
        <fullName evidence="2 5">peptidylprolyl isomerase</fullName>
        <ecNumber evidence="2 5">5.2.1.8</ecNumber>
    </recommendedName>
</protein>
<dbReference type="GO" id="GO:0003755">
    <property type="term" value="F:peptidyl-prolyl cis-trans isomerase activity"/>
    <property type="evidence" value="ECO:0007669"/>
    <property type="project" value="UniProtKB-KW"/>
</dbReference>
<feature type="domain" description="PPIase FKBP-type" evidence="6">
    <location>
        <begin position="1"/>
        <end position="89"/>
    </location>
</feature>
<dbReference type="OrthoDB" id="433738at2759"/>
<dbReference type="EC" id="5.2.1.8" evidence="2 5"/>
<evidence type="ECO:0000259" key="6">
    <source>
        <dbReference type="PROSITE" id="PS50059"/>
    </source>
</evidence>
<accession>A0A7R9MS86</accession>
<dbReference type="GO" id="GO:0005737">
    <property type="term" value="C:cytoplasm"/>
    <property type="evidence" value="ECO:0007669"/>
    <property type="project" value="TreeGrafter"/>
</dbReference>
<feature type="non-terminal residue" evidence="7">
    <location>
        <position position="246"/>
    </location>
</feature>
<evidence type="ECO:0000256" key="5">
    <source>
        <dbReference type="PROSITE-ProRule" id="PRU00277"/>
    </source>
</evidence>